<accession>A0AAV8SQH1</accession>
<name>A0AAV8SQH1_9ROSI</name>
<reference evidence="2 3" key="1">
    <citation type="submission" date="2021-09" db="EMBL/GenBank/DDBJ databases">
        <title>Genomic insights and catalytic innovation underlie evolution of tropane alkaloids biosynthesis.</title>
        <authorList>
            <person name="Wang Y.-J."/>
            <person name="Tian T."/>
            <person name="Huang J.-P."/>
            <person name="Huang S.-X."/>
        </authorList>
    </citation>
    <scope>NUCLEOTIDE SEQUENCE [LARGE SCALE GENOMIC DNA]</scope>
    <source>
        <strain evidence="2">KIB-2018</strain>
        <tissue evidence="2">Leaf</tissue>
    </source>
</reference>
<feature type="region of interest" description="Disordered" evidence="1">
    <location>
        <begin position="73"/>
        <end position="95"/>
    </location>
</feature>
<keyword evidence="3" id="KW-1185">Reference proteome</keyword>
<evidence type="ECO:0000256" key="1">
    <source>
        <dbReference type="SAM" id="MobiDB-lite"/>
    </source>
</evidence>
<evidence type="ECO:0000313" key="2">
    <source>
        <dbReference type="EMBL" id="KAJ8754209.1"/>
    </source>
</evidence>
<feature type="compositionally biased region" description="Polar residues" evidence="1">
    <location>
        <begin position="77"/>
        <end position="91"/>
    </location>
</feature>
<gene>
    <name evidence="2" type="ORF">K2173_002109</name>
</gene>
<evidence type="ECO:0000313" key="3">
    <source>
        <dbReference type="Proteomes" id="UP001159364"/>
    </source>
</evidence>
<dbReference type="EMBL" id="JAIWQS010000009">
    <property type="protein sequence ID" value="KAJ8754209.1"/>
    <property type="molecule type" value="Genomic_DNA"/>
</dbReference>
<dbReference type="AlphaFoldDB" id="A0AAV8SQH1"/>
<proteinExistence type="predicted"/>
<organism evidence="2 3">
    <name type="scientific">Erythroxylum novogranatense</name>
    <dbReference type="NCBI Taxonomy" id="1862640"/>
    <lineage>
        <taxon>Eukaryota</taxon>
        <taxon>Viridiplantae</taxon>
        <taxon>Streptophyta</taxon>
        <taxon>Embryophyta</taxon>
        <taxon>Tracheophyta</taxon>
        <taxon>Spermatophyta</taxon>
        <taxon>Magnoliopsida</taxon>
        <taxon>eudicotyledons</taxon>
        <taxon>Gunneridae</taxon>
        <taxon>Pentapetalae</taxon>
        <taxon>rosids</taxon>
        <taxon>fabids</taxon>
        <taxon>Malpighiales</taxon>
        <taxon>Erythroxylaceae</taxon>
        <taxon>Erythroxylum</taxon>
    </lineage>
</organism>
<dbReference type="Proteomes" id="UP001159364">
    <property type="component" value="Linkage Group LG09"/>
</dbReference>
<sequence>MLMGGGREKGIVSVPERFKVVTLTTCAMCLCNADHVVMSVAIVPLAAKFELIGAGFSVQFALKEEVSWRIANRESSEAPSASPKLQYQPDSESCGHEAAYNDRHSGAQFLPFASLNSY</sequence>
<comment type="caution">
    <text evidence="2">The sequence shown here is derived from an EMBL/GenBank/DDBJ whole genome shotgun (WGS) entry which is preliminary data.</text>
</comment>
<protein>
    <submittedName>
        <fullName evidence="2">Uncharacterized protein</fullName>
    </submittedName>
</protein>